<dbReference type="GO" id="GO:0015648">
    <property type="term" value="F:lipid-linked peptidoglycan transporter activity"/>
    <property type="evidence" value="ECO:0007669"/>
    <property type="project" value="TreeGrafter"/>
</dbReference>
<dbReference type="GO" id="GO:0009252">
    <property type="term" value="P:peptidoglycan biosynthetic process"/>
    <property type="evidence" value="ECO:0007669"/>
    <property type="project" value="UniProtKB-KW"/>
</dbReference>
<keyword evidence="2" id="KW-1003">Cell membrane</keyword>
<evidence type="ECO:0000256" key="8">
    <source>
        <dbReference type="SAM" id="MobiDB-lite"/>
    </source>
</evidence>
<dbReference type="InterPro" id="IPR004268">
    <property type="entry name" value="MurJ"/>
</dbReference>
<feature type="transmembrane region" description="Helical" evidence="9">
    <location>
        <begin position="490"/>
        <end position="512"/>
    </location>
</feature>
<dbReference type="InterPro" id="IPR051050">
    <property type="entry name" value="Lipid_II_flippase_MurJ/MviN"/>
</dbReference>
<dbReference type="Proteomes" id="UP000035548">
    <property type="component" value="Chromosome"/>
</dbReference>
<evidence type="ECO:0000256" key="5">
    <source>
        <dbReference type="ARBA" id="ARBA00022984"/>
    </source>
</evidence>
<dbReference type="CDD" id="cd13123">
    <property type="entry name" value="MATE_MurJ_like"/>
    <property type="match status" value="1"/>
</dbReference>
<feature type="transmembrane region" description="Helical" evidence="9">
    <location>
        <begin position="518"/>
        <end position="541"/>
    </location>
</feature>
<feature type="transmembrane region" description="Helical" evidence="9">
    <location>
        <begin position="1071"/>
        <end position="1094"/>
    </location>
</feature>
<dbReference type="NCBIfam" id="TIGR01695">
    <property type="entry name" value="murJ_mviN"/>
    <property type="match status" value="1"/>
</dbReference>
<dbReference type="Gene3D" id="1.10.510.10">
    <property type="entry name" value="Transferase(Phosphotransferase) domain 1"/>
    <property type="match status" value="1"/>
</dbReference>
<feature type="region of interest" description="Disordered" evidence="8">
    <location>
        <begin position="1"/>
        <end position="104"/>
    </location>
</feature>
<feature type="compositionally biased region" description="Low complexity" evidence="8">
    <location>
        <begin position="69"/>
        <end position="90"/>
    </location>
</feature>
<dbReference type="PANTHER" id="PTHR47019:SF1">
    <property type="entry name" value="LIPID II FLIPPASE MURJ"/>
    <property type="match status" value="1"/>
</dbReference>
<dbReference type="CDD" id="cd13973">
    <property type="entry name" value="PK_MviN-like"/>
    <property type="match status" value="1"/>
</dbReference>
<feature type="transmembrane region" description="Helical" evidence="9">
    <location>
        <begin position="226"/>
        <end position="246"/>
    </location>
</feature>
<comment type="subcellular location">
    <subcellularLocation>
        <location evidence="1">Cell membrane</location>
        <topology evidence="1">Multi-pass membrane protein</topology>
    </subcellularLocation>
</comment>
<feature type="transmembrane region" description="Helical" evidence="9">
    <location>
        <begin position="456"/>
        <end position="478"/>
    </location>
</feature>
<evidence type="ECO:0000256" key="3">
    <source>
        <dbReference type="ARBA" id="ARBA00022692"/>
    </source>
</evidence>
<keyword evidence="11" id="KW-1185">Reference proteome</keyword>
<reference evidence="11" key="2">
    <citation type="submission" date="2015-05" db="EMBL/GenBank/DDBJ databases">
        <title>Complete genome sequence of Corynebacterium uterequi DSM 45634, isolated from the uterus of a maiden mare.</title>
        <authorList>
            <person name="Ruckert C."/>
            <person name="Albersmeier A."/>
            <person name="Winkler A."/>
            <person name="Tauch A."/>
        </authorList>
    </citation>
    <scope>NUCLEOTIDE SEQUENCE [LARGE SCALE GENOMIC DNA]</scope>
    <source>
        <strain evidence="11">DSM 45634</strain>
    </source>
</reference>
<feature type="transmembrane region" description="Helical" evidence="9">
    <location>
        <begin position="149"/>
        <end position="168"/>
    </location>
</feature>
<dbReference type="Gene3D" id="3.30.200.20">
    <property type="entry name" value="Phosphorylase Kinase, domain 1"/>
    <property type="match status" value="1"/>
</dbReference>
<dbReference type="KEGG" id="cut:CUTER_11110"/>
<feature type="transmembrane region" description="Helical" evidence="9">
    <location>
        <begin position="180"/>
        <end position="206"/>
    </location>
</feature>
<feature type="region of interest" description="Disordered" evidence="8">
    <location>
        <begin position="901"/>
        <end position="930"/>
    </location>
</feature>
<evidence type="ECO:0000256" key="1">
    <source>
        <dbReference type="ARBA" id="ARBA00004651"/>
    </source>
</evidence>
<sequence length="1292" mass="133477">MIDEPTPSPAGLRRRIVTPSKPAPVPRPRPVPTATETGEDSPLLDRSTLTTGPQGPTMVPPVPAVAGESSATDPAPAAPAATAASPTQTAQRADADPTSNESVVRSTGSMAIATILSRITGFLRTALIGAALGVAVADAFTIANTLPNLITEIVLGSVLTALVVPVLVRAEKEDPDRGAAFIRRLFTLTATLVTVVSIAAVATAPLLTRMMIPEDGNVNEYMSTSFAILLLPQIFFYGLFALFMAILNTKGIFRPGAWAPVANNIVAIAVLLAYMALPGQLEANDAAPFWDLYVLLLGVGTTLGVVVQCAIMIPPLRRAGIDLRPLWGIDARLKQFGGMAVAIVVYVAISQLGYVINTRIAADAAQGSVVIYSYHWLLLQVPYGVIGVALLTAIMPRLSRNAANGDDRAVVTDLTLATKLTFIALIPVIVFFTAFGVSISHALFRYGQFSDHNADLLGVTLSFGAFTLIPYSLVMLHLRVFYAREQAWTPTYIIAGITTTKVALAALAPMVATSPDTIVILLAAANGFGFVAGAFIGASLLRAMLGSLNSREVWNTSLWAFGSSVVGAGVALALKVGSDAVFSRLFAEPIWALQMAQLAVCGVVFLIVTGIVLSRSKLPEVYNLGRLFSRLPVVGRFIRVDEGAALELGETSELDLSAQLAALDAFTATPTPPPMSAGVVRGPRLVPGAPVSDGRFRLLVDCGSVSGARFWKARETATGKDVALTFVDTTGKAPFAPPSPAEMAQAAARVSRETRRLGELGLPAVASGVRILSYRTGALIVADWVEGSSLRDVARTAVDPDSDVLLNPQAVAAALAPLADAAADASASGLRLGLDNSARIRIATTGEAMLAFPAILDSASARQDAASIASAIHLLADATTLGEEPIDPRLAELVDKASAIAHRAASEPDDPADADATSADTARATDPEEARQWHELAAALRTYAGTPPSPAPSGVPSDAPSGAPQAEPGSEPSAETPAGETSPAGETAAGEPSTAGEMTASGAEPQRTADAAPVTLGGSTAYSAAHRRATMGRVAQMAAQEAAHRDGEPKELTTAAVGFGSSGYSRKGTGLLVSVVIALVILVAVALTVVTSVLSGPAIVDENLSTHTQTAAPAEEVALVFRPTEVAAWQAPGQDTAADNPQDLPLVADSDNSTSWASDAYPNGLGTKPGIGIAVRAAQPLNLERIRIDTPSAGARYSIYGIPPGVDPGAVTDLTSLPRIVAGEFTTGRQTISVEKEAVDAAVASPQGSTEAFAGVIVWITETPRNGSAVEIREIALVGHVAAPQAGANTGS</sequence>
<dbReference type="Pfam" id="PF03023">
    <property type="entry name" value="MurJ"/>
    <property type="match status" value="1"/>
</dbReference>
<keyword evidence="3 9" id="KW-0812">Transmembrane</keyword>
<dbReference type="PATRIC" id="fig|1072256.5.peg.2187"/>
<feature type="transmembrane region" description="Helical" evidence="9">
    <location>
        <begin position="258"/>
        <end position="277"/>
    </location>
</feature>
<dbReference type="EMBL" id="CP011546">
    <property type="protein sequence ID" value="AKK12183.1"/>
    <property type="molecule type" value="Genomic_DNA"/>
</dbReference>
<dbReference type="STRING" id="1072256.CUTER_11110"/>
<evidence type="ECO:0000313" key="11">
    <source>
        <dbReference type="Proteomes" id="UP000035548"/>
    </source>
</evidence>
<evidence type="ECO:0000256" key="6">
    <source>
        <dbReference type="ARBA" id="ARBA00022989"/>
    </source>
</evidence>
<keyword evidence="6 9" id="KW-1133">Transmembrane helix</keyword>
<evidence type="ECO:0000256" key="7">
    <source>
        <dbReference type="ARBA" id="ARBA00023136"/>
    </source>
</evidence>
<organism evidence="10 11">
    <name type="scientific">Corynebacterium uterequi</name>
    <dbReference type="NCBI Taxonomy" id="1072256"/>
    <lineage>
        <taxon>Bacteria</taxon>
        <taxon>Bacillati</taxon>
        <taxon>Actinomycetota</taxon>
        <taxon>Actinomycetes</taxon>
        <taxon>Mycobacteriales</taxon>
        <taxon>Corynebacteriaceae</taxon>
        <taxon>Corynebacterium</taxon>
    </lineage>
</organism>
<dbReference type="RefSeq" id="WP_047260438.1">
    <property type="nucleotide sequence ID" value="NZ_CP011546.1"/>
</dbReference>
<dbReference type="GO" id="GO:0034204">
    <property type="term" value="P:lipid translocation"/>
    <property type="evidence" value="ECO:0007669"/>
    <property type="project" value="TreeGrafter"/>
</dbReference>
<feature type="transmembrane region" description="Helical" evidence="9">
    <location>
        <begin position="292"/>
        <end position="316"/>
    </location>
</feature>
<accession>A0A0G3HJT0</accession>
<evidence type="ECO:0000256" key="2">
    <source>
        <dbReference type="ARBA" id="ARBA00022475"/>
    </source>
</evidence>
<keyword evidence="4" id="KW-0133">Cell shape</keyword>
<evidence type="ECO:0000256" key="4">
    <source>
        <dbReference type="ARBA" id="ARBA00022960"/>
    </source>
</evidence>
<feature type="transmembrane region" description="Helical" evidence="9">
    <location>
        <begin position="336"/>
        <end position="356"/>
    </location>
</feature>
<feature type="transmembrane region" description="Helical" evidence="9">
    <location>
        <begin position="594"/>
        <end position="613"/>
    </location>
</feature>
<gene>
    <name evidence="10" type="ORF">CUTER_11110</name>
</gene>
<dbReference type="PANTHER" id="PTHR47019">
    <property type="entry name" value="LIPID II FLIPPASE MURJ"/>
    <property type="match status" value="1"/>
</dbReference>
<feature type="transmembrane region" description="Helical" evidence="9">
    <location>
        <begin position="420"/>
        <end position="444"/>
    </location>
</feature>
<evidence type="ECO:0000256" key="9">
    <source>
        <dbReference type="SAM" id="Phobius"/>
    </source>
</evidence>
<evidence type="ECO:0000313" key="10">
    <source>
        <dbReference type="EMBL" id="AKK12183.1"/>
    </source>
</evidence>
<dbReference type="PRINTS" id="PR01806">
    <property type="entry name" value="VIRFACTRMVIN"/>
</dbReference>
<keyword evidence="5" id="KW-0573">Peptidoglycan synthesis</keyword>
<feature type="compositionally biased region" description="Pro residues" evidence="8">
    <location>
        <begin position="21"/>
        <end position="31"/>
    </location>
</feature>
<feature type="transmembrane region" description="Helical" evidence="9">
    <location>
        <begin position="553"/>
        <end position="574"/>
    </location>
</feature>
<feature type="region of interest" description="Disordered" evidence="8">
    <location>
        <begin position="943"/>
        <end position="1013"/>
    </location>
</feature>
<reference evidence="10 11" key="1">
    <citation type="journal article" date="2015" name="Genome Announc.">
        <title>Virulence Factor Genes Detected in the Complete Genome Sequence of Corynebacterium uterequi DSM 45634, Isolated from the Uterus of a Maiden Mare.</title>
        <authorList>
            <person name="Ruckert C."/>
            <person name="Kriete M."/>
            <person name="Jaenicke S."/>
            <person name="Winkler A."/>
            <person name="Tauch A."/>
        </authorList>
    </citation>
    <scope>NUCLEOTIDE SEQUENCE [LARGE SCALE GENOMIC DNA]</scope>
    <source>
        <strain evidence="10 11">DSM 45634</strain>
    </source>
</reference>
<dbReference type="GO" id="GO:0008360">
    <property type="term" value="P:regulation of cell shape"/>
    <property type="evidence" value="ECO:0007669"/>
    <property type="project" value="UniProtKB-KW"/>
</dbReference>
<dbReference type="GO" id="GO:0005886">
    <property type="term" value="C:plasma membrane"/>
    <property type="evidence" value="ECO:0007669"/>
    <property type="project" value="UniProtKB-SubCell"/>
</dbReference>
<feature type="transmembrane region" description="Helical" evidence="9">
    <location>
        <begin position="122"/>
        <end position="143"/>
    </location>
</feature>
<name>A0A0G3HJT0_9CORY</name>
<protein>
    <submittedName>
        <fullName evidence="10">Murein biosynthesis integral membrane protein MurJ</fullName>
    </submittedName>
</protein>
<keyword evidence="7 9" id="KW-0472">Membrane</keyword>
<feature type="transmembrane region" description="Helical" evidence="9">
    <location>
        <begin position="376"/>
        <end position="399"/>
    </location>
</feature>
<proteinExistence type="predicted"/>